<dbReference type="GO" id="GO:0006260">
    <property type="term" value="P:DNA replication"/>
    <property type="evidence" value="ECO:0007669"/>
    <property type="project" value="InterPro"/>
</dbReference>
<accession>A0A383VW78</accession>
<dbReference type="STRING" id="3088.A0A383VW78"/>
<gene>
    <name evidence="2" type="ORF">BQ4739_LOCUS5364</name>
    <name evidence="3" type="ORF">BQ4739_LOCUS9357</name>
</gene>
<sequence length="918" mass="102324">MRLPGATKPPKPGVRMDTWTPNTACIATNHSLADAMVSYFAGRTPHVLQLPTVERQQASMRTTAARKGSAAPPSGVSYSEGEERMLELILQQHPTAYMQRLSGKNVWDRDNAPRCNHTDRTEECWCGKAHKSNNYAAWFAGSQAFVHAFGCWRTFRIGSLTDDFSAAGDVEVHCRYLARRRQDNLTALVGGQQTLHRYMSTTCTDADTTSLNTELDKLMGMHTHVLGIQSSMGTGKTCLLLNLVQELEEVHRAKRVLIITYRQSLSLHMLSDLQALGFENYLDAKEHKADLSAADMAIVQLDSIAMVCRRGRIIPQYNLVVLDEVESTLHHTTAKTHRERQATTFRTFCSIVKASKRVLAMDAFFRAETRAFFKSLQLHAHVVRNTWRPQPRTMVFTNDQQEWVEKLVQALAAGENVAVASMSSNMLHSLKQHLVTELALLKEDEVLLYDSAADDALKKRVQFVNSDWIIKRLVMWSPCIEAGVNFDQQHFHSLFLHLCNSTTPLGLMQMSGRIRQLENSTVHCMCKGLSWQGAAEEFTPADAVNHIRWQENLTWPEGFHAELPCDEEPLEPGEVANLPSATHLAMVVASHNYARIINGRARFLPETIKLIEHAGHKWSRGTWHEKKRAGDEEALPHHNKQTVLLGARVIDSSEADALTALQFCNQLRREDKEALERYFYCRAWGISNHALDAAFFEHHSAADSSAAPLRVLQAALTCGRTMDTTALSLADDGGEMALPVQARAKVIAELLQALGVTNVLDTNTPPIITLTAEKLDALRTCQAFNTAERSRSTARVFGIDSGASGEFKTAGSITKRLAALFKASAGITLVTSIKQARQEGSAARHRMYTLGFEKASTSGMAQLLKLKYGRLHRSMWACGEVADYLEQLQLSGPYSRYAALTAYDDMWAFQANAAYCRP</sequence>
<dbReference type="SUPFAM" id="SSF52540">
    <property type="entry name" value="P-loop containing nucleoside triphosphate hydrolases"/>
    <property type="match status" value="1"/>
</dbReference>
<name>A0A383VW78_TETOB</name>
<dbReference type="Pfam" id="PF02399">
    <property type="entry name" value="Herpes_ori_bp"/>
    <property type="match status" value="2"/>
</dbReference>
<dbReference type="EMBL" id="FNXT01000897">
    <property type="protein sequence ID" value="SZX69052.1"/>
    <property type="molecule type" value="Genomic_DNA"/>
</dbReference>
<protein>
    <recommendedName>
        <fullName evidence="1">Replication origin-binding protein domain-containing protein</fullName>
    </recommendedName>
</protein>
<evidence type="ECO:0000313" key="3">
    <source>
        <dbReference type="EMBL" id="SZX69052.1"/>
    </source>
</evidence>
<reference evidence="3 4" key="1">
    <citation type="submission" date="2016-10" db="EMBL/GenBank/DDBJ databases">
        <authorList>
            <person name="Cai Z."/>
        </authorList>
    </citation>
    <scope>NUCLEOTIDE SEQUENCE [LARGE SCALE GENOMIC DNA]</scope>
</reference>
<feature type="domain" description="Replication origin-binding protein" evidence="1">
    <location>
        <begin position="390"/>
        <end position="541"/>
    </location>
</feature>
<feature type="domain" description="Replication origin-binding protein" evidence="1">
    <location>
        <begin position="222"/>
        <end position="386"/>
    </location>
</feature>
<dbReference type="InterPro" id="IPR027417">
    <property type="entry name" value="P-loop_NTPase"/>
</dbReference>
<dbReference type="AlphaFoldDB" id="A0A383VW78"/>
<dbReference type="GO" id="GO:0005524">
    <property type="term" value="F:ATP binding"/>
    <property type="evidence" value="ECO:0007669"/>
    <property type="project" value="InterPro"/>
</dbReference>
<evidence type="ECO:0000313" key="2">
    <source>
        <dbReference type="EMBL" id="SZX64887.1"/>
    </source>
</evidence>
<proteinExistence type="predicted"/>
<dbReference type="EMBL" id="FNXT01000501">
    <property type="protein sequence ID" value="SZX64887.1"/>
    <property type="molecule type" value="Genomic_DNA"/>
</dbReference>
<dbReference type="Gene3D" id="3.40.50.300">
    <property type="entry name" value="P-loop containing nucleotide triphosphate hydrolases"/>
    <property type="match status" value="1"/>
</dbReference>
<keyword evidence="4" id="KW-1185">Reference proteome</keyword>
<evidence type="ECO:0000313" key="4">
    <source>
        <dbReference type="Proteomes" id="UP000256970"/>
    </source>
</evidence>
<evidence type="ECO:0000259" key="1">
    <source>
        <dbReference type="Pfam" id="PF02399"/>
    </source>
</evidence>
<dbReference type="Proteomes" id="UP000256970">
    <property type="component" value="Unassembled WGS sequence"/>
</dbReference>
<organism evidence="3 4">
    <name type="scientific">Tetradesmus obliquus</name>
    <name type="common">Green alga</name>
    <name type="synonym">Acutodesmus obliquus</name>
    <dbReference type="NCBI Taxonomy" id="3088"/>
    <lineage>
        <taxon>Eukaryota</taxon>
        <taxon>Viridiplantae</taxon>
        <taxon>Chlorophyta</taxon>
        <taxon>core chlorophytes</taxon>
        <taxon>Chlorophyceae</taxon>
        <taxon>CS clade</taxon>
        <taxon>Sphaeropleales</taxon>
        <taxon>Scenedesmaceae</taxon>
        <taxon>Tetradesmus</taxon>
    </lineage>
</organism>
<dbReference type="InterPro" id="IPR003450">
    <property type="entry name" value="Replication_origin-bd"/>
</dbReference>
<dbReference type="GO" id="GO:0003688">
    <property type="term" value="F:DNA replication origin binding"/>
    <property type="evidence" value="ECO:0007669"/>
    <property type="project" value="InterPro"/>
</dbReference>